<dbReference type="Proteomes" id="UP001596101">
    <property type="component" value="Unassembled WGS sequence"/>
</dbReference>
<comment type="caution">
    <text evidence="1">The sequence shown here is derived from an EMBL/GenBank/DDBJ whole genome shotgun (WGS) entry which is preliminary data.</text>
</comment>
<evidence type="ECO:0008006" key="3">
    <source>
        <dbReference type="Google" id="ProtNLM"/>
    </source>
</evidence>
<protein>
    <recommendedName>
        <fullName evidence="3">Transcriptional regulator</fullName>
    </recommendedName>
</protein>
<dbReference type="RefSeq" id="WP_379755713.1">
    <property type="nucleotide sequence ID" value="NZ_JBHSMR010000013.1"/>
</dbReference>
<evidence type="ECO:0000313" key="2">
    <source>
        <dbReference type="Proteomes" id="UP001596101"/>
    </source>
</evidence>
<reference evidence="2" key="1">
    <citation type="journal article" date="2019" name="Int. J. Syst. Evol. Microbiol.">
        <title>The Global Catalogue of Microorganisms (GCM) 10K type strain sequencing project: providing services to taxonomists for standard genome sequencing and annotation.</title>
        <authorList>
            <consortium name="The Broad Institute Genomics Platform"/>
            <consortium name="The Broad Institute Genome Sequencing Center for Infectious Disease"/>
            <person name="Wu L."/>
            <person name="Ma J."/>
        </authorList>
    </citation>
    <scope>NUCLEOTIDE SEQUENCE [LARGE SCALE GENOMIC DNA]</scope>
    <source>
        <strain evidence="2">CCUG 43111</strain>
    </source>
</reference>
<evidence type="ECO:0000313" key="1">
    <source>
        <dbReference type="EMBL" id="MFC5479005.1"/>
    </source>
</evidence>
<gene>
    <name evidence="1" type="ORF">ACFPQ5_12425</name>
</gene>
<name>A0ABW0MN29_9BURK</name>
<keyword evidence="2" id="KW-1185">Reference proteome</keyword>
<dbReference type="EMBL" id="JBHSMR010000013">
    <property type="protein sequence ID" value="MFC5479005.1"/>
    <property type="molecule type" value="Genomic_DNA"/>
</dbReference>
<accession>A0ABW0MN29</accession>
<proteinExistence type="predicted"/>
<organism evidence="1 2">
    <name type="scientific">Massilia suwonensis</name>
    <dbReference type="NCBI Taxonomy" id="648895"/>
    <lineage>
        <taxon>Bacteria</taxon>
        <taxon>Pseudomonadati</taxon>
        <taxon>Pseudomonadota</taxon>
        <taxon>Betaproteobacteria</taxon>
        <taxon>Burkholderiales</taxon>
        <taxon>Oxalobacteraceae</taxon>
        <taxon>Telluria group</taxon>
        <taxon>Massilia</taxon>
    </lineage>
</organism>
<sequence length="114" mass="12111">MNHQIVRMLPSFEAAEAARKGLLAEGFDGNGIDINVTSDEAGPAESHFYVGDSPAVKGGTDYKNVYKPADRGDLCVMTVTVADASQVERAKAILEHNGGFDADPAHLPPKQVKT</sequence>